<dbReference type="RefSeq" id="WP_058356841.1">
    <property type="nucleotide sequence ID" value="NZ_CABKVG010000010.1"/>
</dbReference>
<sequence>MNTDIFNNRITSNQFAKAVTKQLETIDDLSAFLVFHLSCEYLIESFIYNVCGIEEFLYNQSKRKNIIMFNAKLEIAENLGLPIELKKAIGKFNALRNNISHSLEDVDIEKSINEAITFLDQYPKENKPIADFEVEIEPETTNSKKILFNNLPMPFKLLTLNAIISKKMLSALENK</sequence>
<keyword evidence="2" id="KW-1185">Reference proteome</keyword>
<evidence type="ECO:0000313" key="1">
    <source>
        <dbReference type="EMBL" id="UOO89137.1"/>
    </source>
</evidence>
<reference evidence="1 2" key="1">
    <citation type="journal article" date="2022" name="Res Sq">
        <title>Evolution of multicellular longitudinally dividing oral cavity symbionts (Neisseriaceae).</title>
        <authorList>
            <person name="Nyongesa S."/>
            <person name="Weber P."/>
            <person name="Bernet E."/>
            <person name="Pullido F."/>
            <person name="Nieckarz M."/>
            <person name="Delaby M."/>
            <person name="Nieves C."/>
            <person name="Viehboeck T."/>
            <person name="Krause N."/>
            <person name="Rivera-Millot A."/>
            <person name="Nakamura A."/>
            <person name="Vischer N."/>
            <person name="VanNieuwenhze M."/>
            <person name="Brun Y."/>
            <person name="Cava F."/>
            <person name="Bulgheresi S."/>
            <person name="Veyrier F."/>
        </authorList>
    </citation>
    <scope>NUCLEOTIDE SEQUENCE [LARGE SCALE GENOMIC DNA]</scope>
    <source>
        <strain evidence="1 2">SN4</strain>
    </source>
</reference>
<accession>A0ABY4E031</accession>
<evidence type="ECO:0008006" key="3">
    <source>
        <dbReference type="Google" id="ProtNLM"/>
    </source>
</evidence>
<protein>
    <recommendedName>
        <fullName evidence="3">DUF4145 domain-containing protein</fullName>
    </recommendedName>
</protein>
<evidence type="ECO:0000313" key="2">
    <source>
        <dbReference type="Proteomes" id="UP000832011"/>
    </source>
</evidence>
<proteinExistence type="predicted"/>
<name>A0ABY4E031_9NEIS</name>
<dbReference type="Proteomes" id="UP000832011">
    <property type="component" value="Chromosome"/>
</dbReference>
<organism evidence="1 2">
    <name type="scientific">Vitreoscilla massiliensis</name>
    <dbReference type="NCBI Taxonomy" id="1689272"/>
    <lineage>
        <taxon>Bacteria</taxon>
        <taxon>Pseudomonadati</taxon>
        <taxon>Pseudomonadota</taxon>
        <taxon>Betaproteobacteria</taxon>
        <taxon>Neisseriales</taxon>
        <taxon>Neisseriaceae</taxon>
        <taxon>Vitreoscilla</taxon>
    </lineage>
</organism>
<gene>
    <name evidence="1" type="ORF">LVJ82_17100</name>
</gene>
<dbReference type="EMBL" id="CP091511">
    <property type="protein sequence ID" value="UOO89137.1"/>
    <property type="molecule type" value="Genomic_DNA"/>
</dbReference>